<feature type="region of interest" description="Disordered" evidence="1">
    <location>
        <begin position="1"/>
        <end position="23"/>
    </location>
</feature>
<name>A0A2V3IEU6_9FLOR</name>
<comment type="caution">
    <text evidence="2">The sequence shown here is derived from an EMBL/GenBank/DDBJ whole genome shotgun (WGS) entry which is preliminary data.</text>
</comment>
<proteinExistence type="predicted"/>
<dbReference type="GO" id="GO:0003700">
    <property type="term" value="F:DNA-binding transcription factor activity"/>
    <property type="evidence" value="ECO:0007669"/>
    <property type="project" value="InterPro"/>
</dbReference>
<gene>
    <name evidence="2" type="ORF">BWQ96_09672</name>
</gene>
<dbReference type="InterPro" id="IPR046347">
    <property type="entry name" value="bZIP_sf"/>
</dbReference>
<dbReference type="Proteomes" id="UP000247409">
    <property type="component" value="Unassembled WGS sequence"/>
</dbReference>
<evidence type="ECO:0000313" key="3">
    <source>
        <dbReference type="Proteomes" id="UP000247409"/>
    </source>
</evidence>
<dbReference type="SUPFAM" id="SSF57959">
    <property type="entry name" value="Leucine zipper domain"/>
    <property type="match status" value="1"/>
</dbReference>
<reference evidence="2 3" key="1">
    <citation type="journal article" date="2018" name="Mol. Biol. Evol.">
        <title>Analysis of the draft genome of the red seaweed Gracilariopsis chorda provides insights into genome size evolution in Rhodophyta.</title>
        <authorList>
            <person name="Lee J."/>
            <person name="Yang E.C."/>
            <person name="Graf L."/>
            <person name="Yang J.H."/>
            <person name="Qiu H."/>
            <person name="Zel Zion U."/>
            <person name="Chan C.X."/>
            <person name="Stephens T.G."/>
            <person name="Weber A.P.M."/>
            <person name="Boo G.H."/>
            <person name="Boo S.M."/>
            <person name="Kim K.M."/>
            <person name="Shin Y."/>
            <person name="Jung M."/>
            <person name="Lee S.J."/>
            <person name="Yim H.S."/>
            <person name="Lee J.H."/>
            <person name="Bhattacharya D."/>
            <person name="Yoon H.S."/>
        </authorList>
    </citation>
    <scope>NUCLEOTIDE SEQUENCE [LARGE SCALE GENOMIC DNA]</scope>
    <source>
        <strain evidence="2 3">SKKU-2015</strain>
        <tissue evidence="2">Whole body</tissue>
    </source>
</reference>
<evidence type="ECO:0000256" key="1">
    <source>
        <dbReference type="SAM" id="MobiDB-lite"/>
    </source>
</evidence>
<sequence length="135" mass="15280">MSAAASIRHANVQAERVRDQFKADKESEILQARSEAGDSNAEKYERRLRLNRHSAAASRIRRDAYTKALEAELIKMERSFRAFVQQMNSPRCASRAADHAPRVIPPLLDVAEPPDDVVDDIVDYIMPSLSHRQPL</sequence>
<dbReference type="Gene3D" id="1.20.5.170">
    <property type="match status" value="1"/>
</dbReference>
<evidence type="ECO:0000313" key="2">
    <source>
        <dbReference type="EMBL" id="PXF40609.1"/>
    </source>
</evidence>
<accession>A0A2V3IEU6</accession>
<dbReference type="EMBL" id="NBIV01000278">
    <property type="protein sequence ID" value="PXF40609.1"/>
    <property type="molecule type" value="Genomic_DNA"/>
</dbReference>
<organism evidence="2 3">
    <name type="scientific">Gracilariopsis chorda</name>
    <dbReference type="NCBI Taxonomy" id="448386"/>
    <lineage>
        <taxon>Eukaryota</taxon>
        <taxon>Rhodophyta</taxon>
        <taxon>Florideophyceae</taxon>
        <taxon>Rhodymeniophycidae</taxon>
        <taxon>Gracilariales</taxon>
        <taxon>Gracilariaceae</taxon>
        <taxon>Gracilariopsis</taxon>
    </lineage>
</organism>
<evidence type="ECO:0008006" key="4">
    <source>
        <dbReference type="Google" id="ProtNLM"/>
    </source>
</evidence>
<keyword evidence="3" id="KW-1185">Reference proteome</keyword>
<protein>
    <recommendedName>
        <fullName evidence="4">BZIP domain-containing protein</fullName>
    </recommendedName>
</protein>
<dbReference type="OrthoDB" id="10631661at2759"/>
<dbReference type="AlphaFoldDB" id="A0A2V3IEU6"/>